<keyword evidence="1" id="KW-0472">Membrane</keyword>
<keyword evidence="3" id="KW-1185">Reference proteome</keyword>
<evidence type="ECO:0000256" key="1">
    <source>
        <dbReference type="SAM" id="Phobius"/>
    </source>
</evidence>
<dbReference type="EMBL" id="JAFEJA010000001">
    <property type="protein sequence ID" value="MBM9620024.1"/>
    <property type="molecule type" value="Genomic_DNA"/>
</dbReference>
<accession>A0ABS2URT3</accession>
<sequence length="53" mass="5557">MADEPSWIEMILMFLVFIGGPTLLAGALIAAVTGCVVGLKAWRAAKRGAADPR</sequence>
<proteinExistence type="predicted"/>
<reference evidence="2 3" key="1">
    <citation type="journal article" date="2016" name="Arch. Microbiol.">
        <title>Streptomyces zhihengii sp. nov., isolated from rhizospheric soil of Psammosilene tunicoides.</title>
        <authorList>
            <person name="Huang M.J."/>
            <person name="Fei J.J."/>
            <person name="Salam N."/>
            <person name="Kim C.J."/>
            <person name="Hozzein W.N."/>
            <person name="Xiao M."/>
            <person name="Huang H.Q."/>
            <person name="Li W.J."/>
        </authorList>
    </citation>
    <scope>NUCLEOTIDE SEQUENCE [LARGE SCALE GENOMIC DNA]</scope>
    <source>
        <strain evidence="2 3">YIM T102</strain>
    </source>
</reference>
<protein>
    <submittedName>
        <fullName evidence="2">Uncharacterized protein</fullName>
    </submittedName>
</protein>
<gene>
    <name evidence="2" type="ORF">JE024_15025</name>
</gene>
<keyword evidence="1" id="KW-1133">Transmembrane helix</keyword>
<dbReference type="RefSeq" id="WP_205374063.1">
    <property type="nucleotide sequence ID" value="NZ_JAFEJA010000001.1"/>
</dbReference>
<feature type="transmembrane region" description="Helical" evidence="1">
    <location>
        <begin position="12"/>
        <end position="39"/>
    </location>
</feature>
<organism evidence="2 3">
    <name type="scientific">Streptomyces zhihengii</name>
    <dbReference type="NCBI Taxonomy" id="1818004"/>
    <lineage>
        <taxon>Bacteria</taxon>
        <taxon>Bacillati</taxon>
        <taxon>Actinomycetota</taxon>
        <taxon>Actinomycetes</taxon>
        <taxon>Kitasatosporales</taxon>
        <taxon>Streptomycetaceae</taxon>
        <taxon>Streptomyces</taxon>
    </lineage>
</organism>
<evidence type="ECO:0000313" key="2">
    <source>
        <dbReference type="EMBL" id="MBM9620024.1"/>
    </source>
</evidence>
<dbReference type="Proteomes" id="UP000664109">
    <property type="component" value="Unassembled WGS sequence"/>
</dbReference>
<comment type="caution">
    <text evidence="2">The sequence shown here is derived from an EMBL/GenBank/DDBJ whole genome shotgun (WGS) entry which is preliminary data.</text>
</comment>
<name>A0ABS2URT3_9ACTN</name>
<keyword evidence="1" id="KW-0812">Transmembrane</keyword>
<evidence type="ECO:0000313" key="3">
    <source>
        <dbReference type="Proteomes" id="UP000664109"/>
    </source>
</evidence>